<evidence type="ECO:0000256" key="17">
    <source>
        <dbReference type="SAM" id="MobiDB-lite"/>
    </source>
</evidence>
<dbReference type="InterPro" id="IPR050432">
    <property type="entry name" value="FAD-linked_Oxidoreductases_BP"/>
</dbReference>
<dbReference type="GO" id="GO:0003885">
    <property type="term" value="F:D-arabinono-1,4-lactone oxidase activity"/>
    <property type="evidence" value="ECO:0007669"/>
    <property type="project" value="InterPro"/>
</dbReference>
<dbReference type="InterPro" id="IPR032454">
    <property type="entry name" value="Histone_H2A_C"/>
</dbReference>
<dbReference type="Pfam" id="PF16211">
    <property type="entry name" value="Histone_H2A_C"/>
    <property type="match status" value="1"/>
</dbReference>
<evidence type="ECO:0000256" key="4">
    <source>
        <dbReference type="ARBA" id="ARBA00005147"/>
    </source>
</evidence>
<evidence type="ECO:0000256" key="12">
    <source>
        <dbReference type="ARBA" id="ARBA00023002"/>
    </source>
</evidence>
<dbReference type="SMART" id="SM00414">
    <property type="entry name" value="H2A"/>
    <property type="match status" value="1"/>
</dbReference>
<dbReference type="InterPro" id="IPR016166">
    <property type="entry name" value="FAD-bd_PCMH"/>
</dbReference>
<dbReference type="SUPFAM" id="SSF55103">
    <property type="entry name" value="FAD-linked oxidases, C-terminal domain"/>
    <property type="match status" value="1"/>
</dbReference>
<reference evidence="20 21" key="1">
    <citation type="submission" date="2018-04" db="EMBL/GenBank/DDBJ databases">
        <authorList>
            <person name="Vogel A."/>
        </authorList>
    </citation>
    <scope>NUCLEOTIDE SEQUENCE [LARGE SCALE GENOMIC DNA]</scope>
</reference>
<dbReference type="Pfam" id="PF22906">
    <property type="entry name" value="GULLO2-like_3rd"/>
    <property type="match status" value="1"/>
</dbReference>
<evidence type="ECO:0000256" key="1">
    <source>
        <dbReference type="ARBA" id="ARBA00001974"/>
    </source>
</evidence>
<evidence type="ECO:0000256" key="5">
    <source>
        <dbReference type="ARBA" id="ARBA00005466"/>
    </source>
</evidence>
<dbReference type="GO" id="GO:0016020">
    <property type="term" value="C:membrane"/>
    <property type="evidence" value="ECO:0007669"/>
    <property type="project" value="InterPro"/>
</dbReference>
<dbReference type="NCBIfam" id="TIGR01677">
    <property type="entry name" value="pln_FAD_oxido"/>
    <property type="match status" value="1"/>
</dbReference>
<dbReference type="CDD" id="cd00074">
    <property type="entry name" value="HFD_H2A"/>
    <property type="match status" value="1"/>
</dbReference>
<keyword evidence="12" id="KW-0560">Oxidoreductase</keyword>
<evidence type="ECO:0000256" key="2">
    <source>
        <dbReference type="ARBA" id="ARBA00004123"/>
    </source>
</evidence>
<dbReference type="Proteomes" id="UP000595140">
    <property type="component" value="Unassembled WGS sequence"/>
</dbReference>
<dbReference type="PROSITE" id="PS51387">
    <property type="entry name" value="FAD_PCMH"/>
    <property type="match status" value="1"/>
</dbReference>
<dbReference type="AlphaFoldDB" id="A0A484KMX5"/>
<evidence type="ECO:0000259" key="19">
    <source>
        <dbReference type="PROSITE" id="PS51387"/>
    </source>
</evidence>
<dbReference type="PANTHER" id="PTHR13878">
    <property type="entry name" value="GULONOLACTONE OXIDASE"/>
    <property type="match status" value="1"/>
</dbReference>
<dbReference type="SUPFAM" id="SSF56176">
    <property type="entry name" value="FAD-binding/transporter-associated domain-like"/>
    <property type="match status" value="1"/>
</dbReference>
<evidence type="ECO:0000256" key="15">
    <source>
        <dbReference type="ARBA" id="ARBA00023269"/>
    </source>
</evidence>
<evidence type="ECO:0000313" key="21">
    <source>
        <dbReference type="Proteomes" id="UP000595140"/>
    </source>
</evidence>
<dbReference type="EMBL" id="OOIL02000450">
    <property type="protein sequence ID" value="VFQ65294.1"/>
    <property type="molecule type" value="Genomic_DNA"/>
</dbReference>
<evidence type="ECO:0000256" key="14">
    <source>
        <dbReference type="ARBA" id="ARBA00023242"/>
    </source>
</evidence>
<comment type="cofactor">
    <cofactor evidence="1">
        <name>FAD</name>
        <dbReference type="ChEBI" id="CHEBI:57692"/>
    </cofactor>
</comment>
<dbReference type="UniPathway" id="UPA00132"/>
<dbReference type="EC" id="1.1.3.8" evidence="7"/>
<keyword evidence="8" id="KW-0158">Chromosome</keyword>
<keyword evidence="14" id="KW-0539">Nucleus</keyword>
<dbReference type="InterPro" id="IPR016169">
    <property type="entry name" value="FAD-bd_PCMH_sub2"/>
</dbReference>
<dbReference type="InterPro" id="IPR007125">
    <property type="entry name" value="H2A/H2B/H3"/>
</dbReference>
<proteinExistence type="inferred from homology"/>
<evidence type="ECO:0000256" key="11">
    <source>
        <dbReference type="ARBA" id="ARBA00022827"/>
    </source>
</evidence>
<evidence type="ECO:0000256" key="10">
    <source>
        <dbReference type="ARBA" id="ARBA00022644"/>
    </source>
</evidence>
<feature type="signal peptide" evidence="18">
    <location>
        <begin position="1"/>
        <end position="24"/>
    </location>
</feature>
<feature type="compositionally biased region" description="Gly residues" evidence="17">
    <location>
        <begin position="630"/>
        <end position="639"/>
    </location>
</feature>
<dbReference type="GO" id="GO:0030527">
    <property type="term" value="F:structural constituent of chromatin"/>
    <property type="evidence" value="ECO:0007669"/>
    <property type="project" value="InterPro"/>
</dbReference>
<dbReference type="Pfam" id="PF00125">
    <property type="entry name" value="Histone"/>
    <property type="match status" value="1"/>
</dbReference>
<dbReference type="InterPro" id="IPR032458">
    <property type="entry name" value="Histone_H2A_CS"/>
</dbReference>
<feature type="domain" description="FAD-binding PCMH-type" evidence="19">
    <location>
        <begin position="55"/>
        <end position="226"/>
    </location>
</feature>
<protein>
    <recommendedName>
        <fullName evidence="7">L-gulonolactone oxidase</fullName>
        <ecNumber evidence="7">1.1.3.8</ecNumber>
    </recommendedName>
</protein>
<evidence type="ECO:0000313" key="20">
    <source>
        <dbReference type="EMBL" id="VFQ65294.1"/>
    </source>
</evidence>
<name>A0A484KMX5_9ASTE</name>
<evidence type="ECO:0000256" key="8">
    <source>
        <dbReference type="ARBA" id="ARBA00022454"/>
    </source>
</evidence>
<keyword evidence="13" id="KW-0238">DNA-binding</keyword>
<evidence type="ECO:0000256" key="13">
    <source>
        <dbReference type="ARBA" id="ARBA00023125"/>
    </source>
</evidence>
<keyword evidence="15" id="KW-0544">Nucleosome core</keyword>
<evidence type="ECO:0000256" key="3">
    <source>
        <dbReference type="ARBA" id="ARBA00004286"/>
    </source>
</evidence>
<evidence type="ECO:0000256" key="6">
    <source>
        <dbReference type="ARBA" id="ARBA00010691"/>
    </source>
</evidence>
<dbReference type="InterPro" id="IPR009072">
    <property type="entry name" value="Histone-fold"/>
</dbReference>
<feature type="region of interest" description="Disordered" evidence="17">
    <location>
        <begin position="628"/>
        <end position="651"/>
    </location>
</feature>
<sequence>MGYRVICAIVMHIFFMIILSHVHSTPPKDPIKCTNHTTNINCTLTNSYGTFPDRTICRAAKAVYPRTEEELVAVIAAATKENQKMKAATRFSSSITKLACPGGGGSGLIISTMHLNRTLKVDNRSMTATVESGVSLRQLIDDAAEAGMALPYTPYWWGLTVGGMMATGAHGSSLWRSAGTAVHDFVVRVRIVTPASPEEGYAAVRQLEEDNPEINAARVTLKLEPMFKRAMTYAEEDDGDLGEDATVFGSQHEFGDMAWFPSQRRVVKRIDNRVKTNAPSKGLNNFLGFRPIPSLVLGLVRTAEESMEALNYANGKCILADASKFILKAAGYGFTNNGVIFTGYPIIGYQNRLQSSGTCLDSLNNGLLTTCPWDPRVKGLFFHQTTFSISLSKVKGFIEEVQNLVNLDPKALCGVGLYDGILMRYVTSSSAYLGKQDDSIDFDITYYRSKDPTTPRLYQDFLEEIEQLAVFKYGALPHWGKNRNVAFLGAIKKYAKFDEFLKVKDKYDPKGLFSSGWTDQVLGLRKGLVIAKDGCALEGLCICSQDSHCAPSKGYYCQPGKVYKDAMDEKTYTLYRTAYLRLGSSRTTPAQACLKSTSTSTTLQKKSIFTGFQRQPIFVRVFYCKMSSSGGKGTAGSGRGKPKASKSVSRSSKAGLQFPVGRVARFLKSGKYAERVGAGAPVYLCAVLEYLAAEVLELAGNAARDNKKTRIVPRHIQLAVRNDEELSKLLGNVTIANGGVLPNIHQTLLPKKTGAKGEIGSLSQEF</sequence>
<keyword evidence="18" id="KW-0732">Signal</keyword>
<evidence type="ECO:0000256" key="7">
    <source>
        <dbReference type="ARBA" id="ARBA00013121"/>
    </source>
</evidence>
<dbReference type="GO" id="GO:0050105">
    <property type="term" value="F:L-gulonolactone oxidase activity"/>
    <property type="evidence" value="ECO:0007669"/>
    <property type="project" value="UniProtKB-EC"/>
</dbReference>
<dbReference type="GO" id="GO:0019853">
    <property type="term" value="P:L-ascorbic acid biosynthetic process"/>
    <property type="evidence" value="ECO:0007669"/>
    <property type="project" value="UniProtKB-UniPathway"/>
</dbReference>
<evidence type="ECO:0000256" key="9">
    <source>
        <dbReference type="ARBA" id="ARBA00022630"/>
    </source>
</evidence>
<accession>A0A484KMX5</accession>
<comment type="pathway">
    <text evidence="4">Cofactor biosynthesis; L-ascorbate biosynthesis.</text>
</comment>
<dbReference type="Gene3D" id="3.30.465.10">
    <property type="match status" value="1"/>
</dbReference>
<dbReference type="InterPro" id="IPR002119">
    <property type="entry name" value="Histone_H2A"/>
</dbReference>
<keyword evidence="9" id="KW-0285">Flavoprotein</keyword>
<dbReference type="FunFam" id="1.10.20.10:FF:000009">
    <property type="entry name" value="Histone H2A"/>
    <property type="match status" value="1"/>
</dbReference>
<dbReference type="InterPro" id="IPR006094">
    <property type="entry name" value="Oxid_FAD_bind_N"/>
</dbReference>
<dbReference type="PROSITE" id="PS00046">
    <property type="entry name" value="HISTONE_H2A"/>
    <property type="match status" value="1"/>
</dbReference>
<dbReference type="InterPro" id="IPR055154">
    <property type="entry name" value="GULLO2-like_C"/>
</dbReference>
<dbReference type="GO" id="GO:0005634">
    <property type="term" value="C:nucleus"/>
    <property type="evidence" value="ECO:0007669"/>
    <property type="project" value="UniProtKB-SubCell"/>
</dbReference>
<dbReference type="GO" id="GO:0000786">
    <property type="term" value="C:nucleosome"/>
    <property type="evidence" value="ECO:0007669"/>
    <property type="project" value="UniProtKB-KW"/>
</dbReference>
<dbReference type="SUPFAM" id="SSF47113">
    <property type="entry name" value="Histone-fold"/>
    <property type="match status" value="1"/>
</dbReference>
<dbReference type="GO" id="GO:0003677">
    <property type="term" value="F:DNA binding"/>
    <property type="evidence" value="ECO:0007669"/>
    <property type="project" value="UniProtKB-KW"/>
</dbReference>
<dbReference type="Pfam" id="PF01565">
    <property type="entry name" value="FAD_binding_4"/>
    <property type="match status" value="1"/>
</dbReference>
<dbReference type="OrthoDB" id="610608at2759"/>
<comment type="similarity">
    <text evidence="6">Belongs to the histone H2A family.</text>
</comment>
<evidence type="ECO:0000256" key="18">
    <source>
        <dbReference type="SAM" id="SignalP"/>
    </source>
</evidence>
<dbReference type="InterPro" id="IPR016164">
    <property type="entry name" value="FAD-linked_Oxase-like_C"/>
</dbReference>
<dbReference type="PRINTS" id="PR00620">
    <property type="entry name" value="HISTONEH2A"/>
</dbReference>
<dbReference type="GO" id="GO:0071949">
    <property type="term" value="F:FAD binding"/>
    <property type="evidence" value="ECO:0007669"/>
    <property type="project" value="InterPro"/>
</dbReference>
<organism evidence="20 21">
    <name type="scientific">Cuscuta campestris</name>
    <dbReference type="NCBI Taxonomy" id="132261"/>
    <lineage>
        <taxon>Eukaryota</taxon>
        <taxon>Viridiplantae</taxon>
        <taxon>Streptophyta</taxon>
        <taxon>Embryophyta</taxon>
        <taxon>Tracheophyta</taxon>
        <taxon>Spermatophyta</taxon>
        <taxon>Magnoliopsida</taxon>
        <taxon>eudicotyledons</taxon>
        <taxon>Gunneridae</taxon>
        <taxon>Pentapetalae</taxon>
        <taxon>asterids</taxon>
        <taxon>lamiids</taxon>
        <taxon>Solanales</taxon>
        <taxon>Convolvulaceae</taxon>
        <taxon>Cuscuteae</taxon>
        <taxon>Cuscuta</taxon>
        <taxon>Cuscuta subgen. Grammica</taxon>
        <taxon>Cuscuta sect. Cleistogrammica</taxon>
    </lineage>
</organism>
<comment type="catalytic activity">
    <reaction evidence="16">
        <text>L-gulono-1,4-lactone + O2 = L-ascorbate + H2O2 + H(+)</text>
        <dbReference type="Rhea" id="RHEA:32363"/>
        <dbReference type="ChEBI" id="CHEBI:15378"/>
        <dbReference type="ChEBI" id="CHEBI:15379"/>
        <dbReference type="ChEBI" id="CHEBI:16240"/>
        <dbReference type="ChEBI" id="CHEBI:17587"/>
        <dbReference type="ChEBI" id="CHEBI:38290"/>
        <dbReference type="EC" id="1.1.3.8"/>
    </reaction>
</comment>
<dbReference type="PANTHER" id="PTHR13878:SF67">
    <property type="entry name" value="L-GULONOLACTONE OXIDASE 5"/>
    <property type="match status" value="1"/>
</dbReference>
<dbReference type="Gene3D" id="1.10.20.10">
    <property type="entry name" value="Histone, subunit A"/>
    <property type="match status" value="1"/>
</dbReference>
<comment type="similarity">
    <text evidence="5">Belongs to the oxygen-dependent FAD-linked oxidoreductase family.</text>
</comment>
<keyword evidence="10" id="KW-0060">Ascorbate biosynthesis</keyword>
<dbReference type="InterPro" id="IPR036318">
    <property type="entry name" value="FAD-bd_PCMH-like_sf"/>
</dbReference>
<dbReference type="GO" id="GO:0046982">
    <property type="term" value="F:protein heterodimerization activity"/>
    <property type="evidence" value="ECO:0007669"/>
    <property type="project" value="InterPro"/>
</dbReference>
<dbReference type="InterPro" id="IPR007173">
    <property type="entry name" value="ALO_C"/>
</dbReference>
<comment type="subcellular location">
    <subcellularLocation>
        <location evidence="3">Chromosome</location>
    </subcellularLocation>
    <subcellularLocation>
        <location evidence="2">Nucleus</location>
    </subcellularLocation>
</comment>
<dbReference type="InterPro" id="IPR010030">
    <property type="entry name" value="GULO_Plant"/>
</dbReference>
<evidence type="ECO:0000256" key="16">
    <source>
        <dbReference type="ARBA" id="ARBA00048083"/>
    </source>
</evidence>
<feature type="chain" id="PRO_5019822034" description="L-gulonolactone oxidase" evidence="18">
    <location>
        <begin position="25"/>
        <end position="766"/>
    </location>
</feature>
<gene>
    <name evidence="20" type="ORF">CCAM_LOCUS7070</name>
</gene>
<keyword evidence="21" id="KW-1185">Reference proteome</keyword>
<keyword evidence="11" id="KW-0274">FAD</keyword>
<dbReference type="Pfam" id="PF04030">
    <property type="entry name" value="ALO"/>
    <property type="match status" value="1"/>
</dbReference>